<dbReference type="SUPFAM" id="SSF53850">
    <property type="entry name" value="Periplasmic binding protein-like II"/>
    <property type="match status" value="1"/>
</dbReference>
<evidence type="ECO:0000256" key="1">
    <source>
        <dbReference type="ARBA" id="ARBA00009437"/>
    </source>
</evidence>
<keyword evidence="7" id="KW-1185">Reference proteome</keyword>
<dbReference type="InterPro" id="IPR036388">
    <property type="entry name" value="WH-like_DNA-bd_sf"/>
</dbReference>
<dbReference type="CDD" id="cd05466">
    <property type="entry name" value="PBP2_LTTR_substrate"/>
    <property type="match status" value="1"/>
</dbReference>
<comment type="similarity">
    <text evidence="1">Belongs to the LysR transcriptional regulatory family.</text>
</comment>
<dbReference type="SUPFAM" id="SSF46785">
    <property type="entry name" value="Winged helix' DNA-binding domain"/>
    <property type="match status" value="1"/>
</dbReference>
<proteinExistence type="inferred from homology"/>
<dbReference type="Pfam" id="PF03466">
    <property type="entry name" value="LysR_substrate"/>
    <property type="match status" value="1"/>
</dbReference>
<dbReference type="FunFam" id="1.10.10.10:FF:000001">
    <property type="entry name" value="LysR family transcriptional regulator"/>
    <property type="match status" value="1"/>
</dbReference>
<evidence type="ECO:0000256" key="2">
    <source>
        <dbReference type="ARBA" id="ARBA00023015"/>
    </source>
</evidence>
<dbReference type="AlphaFoldDB" id="A0A1I3PXX8"/>
<dbReference type="OrthoDB" id="5317428at2"/>
<reference evidence="7" key="1">
    <citation type="submission" date="2016-10" db="EMBL/GenBank/DDBJ databases">
        <authorList>
            <person name="Varghese N."/>
            <person name="Submissions S."/>
        </authorList>
    </citation>
    <scope>NUCLEOTIDE SEQUENCE [LARGE SCALE GENOMIC DNA]</scope>
    <source>
        <strain evidence="7">DSM 5918</strain>
    </source>
</reference>
<evidence type="ECO:0000256" key="3">
    <source>
        <dbReference type="ARBA" id="ARBA00023125"/>
    </source>
</evidence>
<dbReference type="Pfam" id="PF00126">
    <property type="entry name" value="HTH_1"/>
    <property type="match status" value="1"/>
</dbReference>
<dbReference type="RefSeq" id="WP_092372627.1">
    <property type="nucleotide sequence ID" value="NZ_FORX01000002.1"/>
</dbReference>
<dbReference type="GO" id="GO:0003700">
    <property type="term" value="F:DNA-binding transcription factor activity"/>
    <property type="evidence" value="ECO:0007669"/>
    <property type="project" value="InterPro"/>
</dbReference>
<dbReference type="Gene3D" id="1.10.10.10">
    <property type="entry name" value="Winged helix-like DNA-binding domain superfamily/Winged helix DNA-binding domain"/>
    <property type="match status" value="1"/>
</dbReference>
<dbReference type="GO" id="GO:0003677">
    <property type="term" value="F:DNA binding"/>
    <property type="evidence" value="ECO:0007669"/>
    <property type="project" value="UniProtKB-KW"/>
</dbReference>
<dbReference type="PANTHER" id="PTHR30346">
    <property type="entry name" value="TRANSCRIPTIONAL DUAL REGULATOR HCAR-RELATED"/>
    <property type="match status" value="1"/>
</dbReference>
<dbReference type="Proteomes" id="UP000198635">
    <property type="component" value="Unassembled WGS sequence"/>
</dbReference>
<keyword evidence="3 6" id="KW-0238">DNA-binding</keyword>
<dbReference type="GO" id="GO:0032993">
    <property type="term" value="C:protein-DNA complex"/>
    <property type="evidence" value="ECO:0007669"/>
    <property type="project" value="TreeGrafter"/>
</dbReference>
<evidence type="ECO:0000256" key="4">
    <source>
        <dbReference type="ARBA" id="ARBA00023163"/>
    </source>
</evidence>
<protein>
    <submittedName>
        <fullName evidence="6">DNA-binding transcriptional regulator, LysR family</fullName>
    </submittedName>
</protein>
<dbReference type="PANTHER" id="PTHR30346:SF28">
    <property type="entry name" value="HTH-TYPE TRANSCRIPTIONAL REGULATOR CYNR"/>
    <property type="match status" value="1"/>
</dbReference>
<evidence type="ECO:0000259" key="5">
    <source>
        <dbReference type="PROSITE" id="PS50931"/>
    </source>
</evidence>
<name>A0A1I3PXX8_9BACT</name>
<dbReference type="InterPro" id="IPR005119">
    <property type="entry name" value="LysR_subst-bd"/>
</dbReference>
<accession>A0A1I3PXX8</accession>
<evidence type="ECO:0000313" key="7">
    <source>
        <dbReference type="Proteomes" id="UP000198635"/>
    </source>
</evidence>
<keyword evidence="2" id="KW-0805">Transcription regulation</keyword>
<evidence type="ECO:0000313" key="6">
    <source>
        <dbReference type="EMBL" id="SFJ26528.1"/>
    </source>
</evidence>
<dbReference type="EMBL" id="FORX01000002">
    <property type="protein sequence ID" value="SFJ26528.1"/>
    <property type="molecule type" value="Genomic_DNA"/>
</dbReference>
<dbReference type="PRINTS" id="PR00039">
    <property type="entry name" value="HTHLYSR"/>
</dbReference>
<organism evidence="6 7">
    <name type="scientific">Desulfomicrobium apsheronum</name>
    <dbReference type="NCBI Taxonomy" id="52560"/>
    <lineage>
        <taxon>Bacteria</taxon>
        <taxon>Pseudomonadati</taxon>
        <taxon>Thermodesulfobacteriota</taxon>
        <taxon>Desulfovibrionia</taxon>
        <taxon>Desulfovibrionales</taxon>
        <taxon>Desulfomicrobiaceae</taxon>
        <taxon>Desulfomicrobium</taxon>
    </lineage>
</organism>
<dbReference type="InterPro" id="IPR036390">
    <property type="entry name" value="WH_DNA-bd_sf"/>
</dbReference>
<dbReference type="Gene3D" id="3.40.190.290">
    <property type="match status" value="1"/>
</dbReference>
<dbReference type="STRING" id="52560.SAMN04488082_102152"/>
<dbReference type="InterPro" id="IPR000847">
    <property type="entry name" value="LysR_HTH_N"/>
</dbReference>
<keyword evidence="4" id="KW-0804">Transcription</keyword>
<gene>
    <name evidence="6" type="ORF">SAMN04488082_102152</name>
</gene>
<dbReference type="PROSITE" id="PS50931">
    <property type="entry name" value="HTH_LYSR"/>
    <property type="match status" value="1"/>
</dbReference>
<sequence length="296" mass="32790">MDLHHLRTFVAVAEENHLTRAAERLFVSQPAVSSHIKALEGELGVVLFHRTPKGMILSREGEKLLGRVRRILDDAESLLGAARNMSGDLNGQITLGINTDSVFIRLVEISALMRRDYPGITMSLVNSNSWEIVRDVRRGVLDAGFAYGEISEEGLQATVLARIPFRVVGPAAWAARLESAGWPEIAAMPWVWMAHNCPFLDILDRKFSELGQHPQKRIEADHESILRALVLAGEGVTLMREDEALDGRERGQFAVWPGERLGLPLSFVCREARKVEPVLGAVRDVVASVWECASCP</sequence>
<feature type="domain" description="HTH lysR-type" evidence="5">
    <location>
        <begin position="1"/>
        <end position="58"/>
    </location>
</feature>